<comment type="subunit">
    <text evidence="13">Interacts with the Sec translocase complex via SecD. Specifically interacts with transmembrane segments of nascent integral membrane proteins during membrane integration.</text>
</comment>
<evidence type="ECO:0000256" key="7">
    <source>
        <dbReference type="ARBA" id="ARBA00022927"/>
    </source>
</evidence>
<dbReference type="CDD" id="cd19961">
    <property type="entry name" value="EcYidC-like_peri"/>
    <property type="match status" value="1"/>
</dbReference>
<feature type="transmembrane region" description="Helical" evidence="13">
    <location>
        <begin position="477"/>
        <end position="498"/>
    </location>
</feature>
<evidence type="ECO:0000313" key="17">
    <source>
        <dbReference type="EMBL" id="SCZ65245.1"/>
    </source>
</evidence>
<dbReference type="OrthoDB" id="9780552at2"/>
<sequence>MDLQRIILIGGLLFTVMLIWNAWQEDYVRPQQEQVATTDRGETDTPSVPADGAPAGDVPTGEVPETSAADTPLSQTQTGLGAGERITVTTDVFRAEINAVGGDLRRVELLEYPVSVDQPENPITLLNDRPGDLFVAQTGLLPAGTDGSPAPSHHARFEAAQSEYRLSDGEDQLRVDLTWQEDGILVTKTYTFRRGDYLVDVGYTIENASGEPWNGHMYRQLQRTPPQDGGQFFIYTYTGGVIYSPEERYEKIDFDEMAETPLNRTFQGGWAAMIQHYFLSAWVPSQDQKYSYYTKGIGSERILGMVGPQTQVAPGASETLTSGLYVGPKIQERLEEIATGLELTVDYGILTFISKPLHWVLSLFHSIFGNWGVAIILLTVLIKLVFYKLSEKSYTSMAHMRKVQPRLMAIKEKYGDDREKLNQAMMKLYKEEKINPLGGCLPILVQIPVFIALYWALLESVELRQAPFMLWIQDLSVADPYFVLPVLMGATMLIQHRLNPTPMDPIQARVMMLLPIVFTVFFAFFPAGLVLYWVVNNGLSILQQWYITRFVVKA</sequence>
<evidence type="ECO:0000256" key="13">
    <source>
        <dbReference type="HAMAP-Rule" id="MF_01810"/>
    </source>
</evidence>
<keyword evidence="18" id="KW-1185">Reference proteome</keyword>
<evidence type="ECO:0000256" key="4">
    <source>
        <dbReference type="ARBA" id="ARBA00022448"/>
    </source>
</evidence>
<dbReference type="Pfam" id="PF14849">
    <property type="entry name" value="YidC_periplas"/>
    <property type="match status" value="1"/>
</dbReference>
<comment type="subcellular location">
    <subcellularLocation>
        <location evidence="1">Cell inner membrane</location>
        <topology evidence="1">Multi-pass membrane protein</topology>
    </subcellularLocation>
    <subcellularLocation>
        <location evidence="13">Cell membrane</location>
        <topology evidence="13">Multi-pass membrane protein</topology>
    </subcellularLocation>
</comment>
<feature type="transmembrane region" description="Helical" evidence="13">
    <location>
        <begin position="359"/>
        <end position="386"/>
    </location>
</feature>
<dbReference type="NCBIfam" id="NF002352">
    <property type="entry name" value="PRK01318.1-3"/>
    <property type="match status" value="1"/>
</dbReference>
<evidence type="ECO:0000256" key="9">
    <source>
        <dbReference type="ARBA" id="ARBA00023136"/>
    </source>
</evidence>
<evidence type="ECO:0000256" key="8">
    <source>
        <dbReference type="ARBA" id="ARBA00022989"/>
    </source>
</evidence>
<dbReference type="HAMAP" id="MF_01810">
    <property type="entry name" value="YidC_type1"/>
    <property type="match status" value="1"/>
</dbReference>
<keyword evidence="10 13" id="KW-0143">Chaperone</keyword>
<evidence type="ECO:0000256" key="14">
    <source>
        <dbReference type="SAM" id="MobiDB-lite"/>
    </source>
</evidence>
<keyword evidence="5 13" id="KW-1003">Cell membrane</keyword>
<dbReference type="InterPro" id="IPR028053">
    <property type="entry name" value="Membr_insert_YidC_N"/>
</dbReference>
<dbReference type="NCBIfam" id="NF002353">
    <property type="entry name" value="PRK01318.1-4"/>
    <property type="match status" value="1"/>
</dbReference>
<dbReference type="STRING" id="415747.SAMN03097708_02820"/>
<dbReference type="InterPro" id="IPR038221">
    <property type="entry name" value="YidC_periplasmic_sf"/>
</dbReference>
<feature type="transmembrane region" description="Helical" evidence="13">
    <location>
        <begin position="510"/>
        <end position="535"/>
    </location>
</feature>
<gene>
    <name evidence="13" type="primary">yidC</name>
    <name evidence="17" type="ORF">SAMN03097708_02820</name>
</gene>
<name>A0A1G5QTQ8_9GAMM</name>
<dbReference type="RefSeq" id="WP_092998445.1">
    <property type="nucleotide sequence ID" value="NZ_FMWD01000009.1"/>
</dbReference>
<evidence type="ECO:0000256" key="12">
    <source>
        <dbReference type="ARBA" id="ARBA00033342"/>
    </source>
</evidence>
<evidence type="ECO:0000256" key="10">
    <source>
        <dbReference type="ARBA" id="ARBA00023186"/>
    </source>
</evidence>
<dbReference type="PANTHER" id="PTHR12428">
    <property type="entry name" value="OXA1"/>
    <property type="match status" value="1"/>
</dbReference>
<dbReference type="PRINTS" id="PR01900">
    <property type="entry name" value="YIDCPROTEIN"/>
</dbReference>
<accession>A0A1G5QTQ8</accession>
<evidence type="ECO:0000256" key="5">
    <source>
        <dbReference type="ARBA" id="ARBA00022475"/>
    </source>
</evidence>
<dbReference type="InterPro" id="IPR001708">
    <property type="entry name" value="YidC/ALB3/OXA1/COX18"/>
</dbReference>
<evidence type="ECO:0000256" key="2">
    <source>
        <dbReference type="ARBA" id="ARBA00010527"/>
    </source>
</evidence>
<feature type="transmembrane region" description="Helical" evidence="13">
    <location>
        <begin position="434"/>
        <end position="457"/>
    </location>
</feature>
<dbReference type="CDD" id="cd20070">
    <property type="entry name" value="5TM_YidC_Alb3"/>
    <property type="match status" value="1"/>
</dbReference>
<feature type="domain" description="Membrane insertase YidC N-terminal" evidence="16">
    <location>
        <begin position="85"/>
        <end position="360"/>
    </location>
</feature>
<keyword evidence="9 13" id="KW-0472">Membrane</keyword>
<proteinExistence type="inferred from homology"/>
<keyword evidence="4 13" id="KW-0813">Transport</keyword>
<dbReference type="AlphaFoldDB" id="A0A1G5QTQ8"/>
<feature type="domain" description="Membrane insertase YidC/Oxa/ALB C-terminal" evidence="15">
    <location>
        <begin position="371"/>
        <end position="549"/>
    </location>
</feature>
<dbReference type="GO" id="GO:0015031">
    <property type="term" value="P:protein transport"/>
    <property type="evidence" value="ECO:0007669"/>
    <property type="project" value="UniProtKB-KW"/>
</dbReference>
<feature type="region of interest" description="Disordered" evidence="14">
    <location>
        <begin position="33"/>
        <end position="82"/>
    </location>
</feature>
<dbReference type="GO" id="GO:0032977">
    <property type="term" value="F:membrane insertase activity"/>
    <property type="evidence" value="ECO:0007669"/>
    <property type="project" value="InterPro"/>
</dbReference>
<dbReference type="PRINTS" id="PR00701">
    <property type="entry name" value="60KDINNERMP"/>
</dbReference>
<comment type="function">
    <text evidence="13">Required for the insertion and/or proper folding and/or complex formation of integral membrane proteins into the membrane. Involved in integration of membrane proteins that insert both dependently and independently of the Sec translocase complex, as well as at least some lipoproteins. Aids folding of multispanning membrane proteins.</text>
</comment>
<dbReference type="Pfam" id="PF02096">
    <property type="entry name" value="60KD_IMP"/>
    <property type="match status" value="1"/>
</dbReference>
<dbReference type="GO" id="GO:0005886">
    <property type="term" value="C:plasma membrane"/>
    <property type="evidence" value="ECO:0007669"/>
    <property type="project" value="UniProtKB-SubCell"/>
</dbReference>
<evidence type="ECO:0000259" key="15">
    <source>
        <dbReference type="Pfam" id="PF02096"/>
    </source>
</evidence>
<keyword evidence="6 13" id="KW-0812">Transmembrane</keyword>
<dbReference type="InterPro" id="IPR028055">
    <property type="entry name" value="YidC/Oxa/ALB_C"/>
</dbReference>
<evidence type="ECO:0000256" key="3">
    <source>
        <dbReference type="ARBA" id="ARBA00015325"/>
    </source>
</evidence>
<evidence type="ECO:0000256" key="6">
    <source>
        <dbReference type="ARBA" id="ARBA00022692"/>
    </source>
</evidence>
<dbReference type="InterPro" id="IPR019998">
    <property type="entry name" value="Membr_insert_YidC"/>
</dbReference>
<keyword evidence="8 13" id="KW-1133">Transmembrane helix</keyword>
<dbReference type="GO" id="GO:0051205">
    <property type="term" value="P:protein insertion into membrane"/>
    <property type="evidence" value="ECO:0007669"/>
    <property type="project" value="TreeGrafter"/>
</dbReference>
<dbReference type="EMBL" id="FMWD01000009">
    <property type="protein sequence ID" value="SCZ65245.1"/>
    <property type="molecule type" value="Genomic_DNA"/>
</dbReference>
<dbReference type="NCBIfam" id="TIGR03592">
    <property type="entry name" value="yidC_oxa1_cterm"/>
    <property type="match status" value="1"/>
</dbReference>
<reference evidence="17 18" key="1">
    <citation type="submission" date="2016-10" db="EMBL/GenBank/DDBJ databases">
        <authorList>
            <person name="de Groot N.N."/>
        </authorList>
    </citation>
    <scope>NUCLEOTIDE SEQUENCE [LARGE SCALE GENOMIC DNA]</scope>
    <source>
        <strain evidence="17 18">HLD2</strain>
    </source>
</reference>
<dbReference type="InterPro" id="IPR047196">
    <property type="entry name" value="YidC_ALB_C"/>
</dbReference>
<evidence type="ECO:0000256" key="11">
    <source>
        <dbReference type="ARBA" id="ARBA00033245"/>
    </source>
</evidence>
<feature type="compositionally biased region" description="Polar residues" evidence="14">
    <location>
        <begin position="68"/>
        <end position="79"/>
    </location>
</feature>
<organism evidence="17 18">
    <name type="scientific">Thiohalomonas denitrificans</name>
    <dbReference type="NCBI Taxonomy" id="415747"/>
    <lineage>
        <taxon>Bacteria</taxon>
        <taxon>Pseudomonadati</taxon>
        <taxon>Pseudomonadota</taxon>
        <taxon>Gammaproteobacteria</taxon>
        <taxon>Thiohalomonadales</taxon>
        <taxon>Thiohalomonadaceae</taxon>
        <taxon>Thiohalomonas</taxon>
    </lineage>
</organism>
<evidence type="ECO:0000313" key="18">
    <source>
        <dbReference type="Proteomes" id="UP000199648"/>
    </source>
</evidence>
<dbReference type="NCBIfam" id="TIGR03593">
    <property type="entry name" value="yidC_nterm"/>
    <property type="match status" value="1"/>
</dbReference>
<evidence type="ECO:0000259" key="16">
    <source>
        <dbReference type="Pfam" id="PF14849"/>
    </source>
</evidence>
<protein>
    <recommendedName>
        <fullName evidence="3 13">Membrane protein insertase YidC</fullName>
    </recommendedName>
    <alternativeName>
        <fullName evidence="12 13">Foldase YidC</fullName>
    </alternativeName>
    <alternativeName>
        <fullName evidence="11 13">Membrane integrase YidC</fullName>
    </alternativeName>
    <alternativeName>
        <fullName evidence="13">Membrane protein YidC</fullName>
    </alternativeName>
</protein>
<dbReference type="Gene3D" id="2.70.98.90">
    <property type="match status" value="1"/>
</dbReference>
<comment type="similarity">
    <text evidence="2 13">Belongs to the OXA1/ALB3/YidC family. Type 1 subfamily.</text>
</comment>
<dbReference type="Proteomes" id="UP000199648">
    <property type="component" value="Unassembled WGS sequence"/>
</dbReference>
<dbReference type="PANTHER" id="PTHR12428:SF65">
    <property type="entry name" value="CYTOCHROME C OXIDASE ASSEMBLY PROTEIN COX18, MITOCHONDRIAL"/>
    <property type="match status" value="1"/>
</dbReference>
<keyword evidence="7 13" id="KW-0653">Protein transport</keyword>
<evidence type="ECO:0000256" key="1">
    <source>
        <dbReference type="ARBA" id="ARBA00004429"/>
    </source>
</evidence>